<dbReference type="PANTHER" id="PTHR43133">
    <property type="entry name" value="RNA POLYMERASE ECF-TYPE SIGMA FACTO"/>
    <property type="match status" value="1"/>
</dbReference>
<dbReference type="AlphaFoldDB" id="A0A844TF02"/>
<dbReference type="Gene3D" id="1.10.10.10">
    <property type="entry name" value="Winged helix-like DNA-binding domain superfamily/Winged helix DNA-binding domain"/>
    <property type="match status" value="1"/>
</dbReference>
<dbReference type="EMBL" id="WQNE01000015">
    <property type="protein sequence ID" value="MVT75159.1"/>
    <property type="molecule type" value="Genomic_DNA"/>
</dbReference>
<dbReference type="InterPro" id="IPR007627">
    <property type="entry name" value="RNA_pol_sigma70_r2"/>
</dbReference>
<dbReference type="SUPFAM" id="SSF88659">
    <property type="entry name" value="Sigma3 and sigma4 domains of RNA polymerase sigma factors"/>
    <property type="match status" value="1"/>
</dbReference>
<evidence type="ECO:0000313" key="8">
    <source>
        <dbReference type="Proteomes" id="UP000449969"/>
    </source>
</evidence>
<keyword evidence="3" id="KW-0731">Sigma factor</keyword>
<gene>
    <name evidence="7" type="ORF">GPL20_19335</name>
</gene>
<evidence type="ECO:0000259" key="6">
    <source>
        <dbReference type="Pfam" id="PF08281"/>
    </source>
</evidence>
<accession>A0A844TF02</accession>
<dbReference type="Gene3D" id="1.10.1740.10">
    <property type="match status" value="1"/>
</dbReference>
<dbReference type="NCBIfam" id="TIGR02937">
    <property type="entry name" value="sigma70-ECF"/>
    <property type="match status" value="1"/>
</dbReference>
<dbReference type="RefSeq" id="WP_157331094.1">
    <property type="nucleotide sequence ID" value="NZ_JANADL010000017.1"/>
</dbReference>
<dbReference type="InterPro" id="IPR013324">
    <property type="entry name" value="RNA_pol_sigma_r3/r4-like"/>
</dbReference>
<dbReference type="Proteomes" id="UP000449969">
    <property type="component" value="Unassembled WGS sequence"/>
</dbReference>
<dbReference type="InterPro" id="IPR014284">
    <property type="entry name" value="RNA_pol_sigma-70_dom"/>
</dbReference>
<dbReference type="InterPro" id="IPR013249">
    <property type="entry name" value="RNA_pol_sigma70_r4_t2"/>
</dbReference>
<dbReference type="Pfam" id="PF08281">
    <property type="entry name" value="Sigma70_r4_2"/>
    <property type="match status" value="1"/>
</dbReference>
<dbReference type="InterPro" id="IPR039425">
    <property type="entry name" value="RNA_pol_sigma-70-like"/>
</dbReference>
<sequence length="186" mass="20931">MTPSAPTLAGAVCFGSVMSDVVVAPISALIDAYYGELRSYASRKLRNPVAAEDIVQEAWLRFASSDNENIANPRAYLYRLVGNLVIDQQRREQTRGRAAAQPAEHLDVADETADLERQIVARQRLTLLAKAVSELPPRCRDCFILRRFDDVEPDEIAIRMGISRNMVEKHLRQALVHCTRRLREGD</sequence>
<keyword evidence="4" id="KW-0804">Transcription</keyword>
<evidence type="ECO:0000313" key="7">
    <source>
        <dbReference type="EMBL" id="MVT75159.1"/>
    </source>
</evidence>
<feature type="domain" description="RNA polymerase sigma factor 70 region 4 type 2" evidence="6">
    <location>
        <begin position="127"/>
        <end position="178"/>
    </location>
</feature>
<feature type="domain" description="RNA polymerase sigma-70 region 2" evidence="5">
    <location>
        <begin position="29"/>
        <end position="93"/>
    </location>
</feature>
<name>A0A844TF02_9BRAD</name>
<comment type="caution">
    <text evidence="7">The sequence shown here is derived from an EMBL/GenBank/DDBJ whole genome shotgun (WGS) entry which is preliminary data.</text>
</comment>
<dbReference type="InterPro" id="IPR013325">
    <property type="entry name" value="RNA_pol_sigma_r2"/>
</dbReference>
<dbReference type="InterPro" id="IPR036388">
    <property type="entry name" value="WH-like_DNA-bd_sf"/>
</dbReference>
<organism evidence="7 8">
    <name type="scientific">Bradyrhizobium cajani</name>
    <dbReference type="NCBI Taxonomy" id="1928661"/>
    <lineage>
        <taxon>Bacteria</taxon>
        <taxon>Pseudomonadati</taxon>
        <taxon>Pseudomonadota</taxon>
        <taxon>Alphaproteobacteria</taxon>
        <taxon>Hyphomicrobiales</taxon>
        <taxon>Nitrobacteraceae</taxon>
        <taxon>Bradyrhizobium</taxon>
    </lineage>
</organism>
<dbReference type="GO" id="GO:0016987">
    <property type="term" value="F:sigma factor activity"/>
    <property type="evidence" value="ECO:0007669"/>
    <property type="project" value="UniProtKB-KW"/>
</dbReference>
<comment type="similarity">
    <text evidence="1">Belongs to the sigma-70 factor family. ECF subfamily.</text>
</comment>
<dbReference type="OrthoDB" id="9794372at2"/>
<keyword evidence="8" id="KW-1185">Reference proteome</keyword>
<dbReference type="GO" id="GO:0003677">
    <property type="term" value="F:DNA binding"/>
    <property type="evidence" value="ECO:0007669"/>
    <property type="project" value="InterPro"/>
</dbReference>
<dbReference type="SUPFAM" id="SSF88946">
    <property type="entry name" value="Sigma2 domain of RNA polymerase sigma factors"/>
    <property type="match status" value="1"/>
</dbReference>
<dbReference type="Pfam" id="PF04542">
    <property type="entry name" value="Sigma70_r2"/>
    <property type="match status" value="1"/>
</dbReference>
<evidence type="ECO:0000256" key="4">
    <source>
        <dbReference type="ARBA" id="ARBA00023163"/>
    </source>
</evidence>
<proteinExistence type="inferred from homology"/>
<dbReference type="GO" id="GO:0006352">
    <property type="term" value="P:DNA-templated transcription initiation"/>
    <property type="evidence" value="ECO:0007669"/>
    <property type="project" value="InterPro"/>
</dbReference>
<keyword evidence="2" id="KW-0805">Transcription regulation</keyword>
<evidence type="ECO:0000256" key="2">
    <source>
        <dbReference type="ARBA" id="ARBA00023015"/>
    </source>
</evidence>
<reference evidence="7 8" key="1">
    <citation type="submission" date="2019-12" db="EMBL/GenBank/DDBJ databases">
        <title>Draft genome sequences Bradyrhizobium cajani AMBPC1010, Bradyrhizobium pachyrhizi AMBPC1040 and Bradyrhizobium yuanmingense ALSPC3051, three plant growth promoting strains isolated from nodules of Cajanus cajan L. in Dominican Republic.</title>
        <authorList>
            <person name="Flores-Felix J.D."/>
            <person name="Araujo J."/>
            <person name="Diaz-Alcantara C."/>
            <person name="Gonzalez-Andres F."/>
            <person name="Velazquez E."/>
        </authorList>
    </citation>
    <scope>NUCLEOTIDE SEQUENCE [LARGE SCALE GENOMIC DNA]</scope>
    <source>
        <strain evidence="7 8">1010</strain>
    </source>
</reference>
<protein>
    <submittedName>
        <fullName evidence="7">Sigma-70 family RNA polymerase sigma factor</fullName>
    </submittedName>
</protein>
<evidence type="ECO:0000259" key="5">
    <source>
        <dbReference type="Pfam" id="PF04542"/>
    </source>
</evidence>
<dbReference type="PANTHER" id="PTHR43133:SF63">
    <property type="entry name" value="RNA POLYMERASE SIGMA FACTOR FECI-RELATED"/>
    <property type="match status" value="1"/>
</dbReference>
<evidence type="ECO:0000256" key="1">
    <source>
        <dbReference type="ARBA" id="ARBA00010641"/>
    </source>
</evidence>
<evidence type="ECO:0000256" key="3">
    <source>
        <dbReference type="ARBA" id="ARBA00023082"/>
    </source>
</evidence>